<dbReference type="OrthoDB" id="185175at2759"/>
<organism evidence="4 5">
    <name type="scientific">Oryza meyeriana var. granulata</name>
    <dbReference type="NCBI Taxonomy" id="110450"/>
    <lineage>
        <taxon>Eukaryota</taxon>
        <taxon>Viridiplantae</taxon>
        <taxon>Streptophyta</taxon>
        <taxon>Embryophyta</taxon>
        <taxon>Tracheophyta</taxon>
        <taxon>Spermatophyta</taxon>
        <taxon>Magnoliopsida</taxon>
        <taxon>Liliopsida</taxon>
        <taxon>Poales</taxon>
        <taxon>Poaceae</taxon>
        <taxon>BOP clade</taxon>
        <taxon>Oryzoideae</taxon>
        <taxon>Oryzeae</taxon>
        <taxon>Oryzinae</taxon>
        <taxon>Oryza</taxon>
        <taxon>Oryza meyeriana</taxon>
    </lineage>
</organism>
<comment type="caution">
    <text evidence="4">The sequence shown here is derived from an EMBL/GenBank/DDBJ whole genome shotgun (WGS) entry which is preliminary data.</text>
</comment>
<keyword evidence="1" id="KW-0343">GTPase activation</keyword>
<dbReference type="SMART" id="SM00285">
    <property type="entry name" value="PBD"/>
    <property type="match status" value="1"/>
</dbReference>
<evidence type="ECO:0000313" key="4">
    <source>
        <dbReference type="EMBL" id="KAF0909522.1"/>
    </source>
</evidence>
<dbReference type="SUPFAM" id="SSF48350">
    <property type="entry name" value="GTPase activation domain, GAP"/>
    <property type="match status" value="1"/>
</dbReference>
<dbReference type="CDD" id="cd00132">
    <property type="entry name" value="CRIB"/>
    <property type="match status" value="1"/>
</dbReference>
<keyword evidence="5" id="KW-1185">Reference proteome</keyword>
<dbReference type="PANTHER" id="PTHR23177:SF56">
    <property type="entry name" value="OS07G0408500 PROTEIN"/>
    <property type="match status" value="1"/>
</dbReference>
<feature type="domain" description="Rho-GAP" evidence="3">
    <location>
        <begin position="140"/>
        <end position="318"/>
    </location>
</feature>
<dbReference type="InterPro" id="IPR044785">
    <property type="entry name" value="RopGAP1-5"/>
</dbReference>
<dbReference type="Pfam" id="PF00786">
    <property type="entry name" value="PBD"/>
    <property type="match status" value="1"/>
</dbReference>
<reference evidence="4 5" key="1">
    <citation type="submission" date="2019-11" db="EMBL/GenBank/DDBJ databases">
        <title>Whole genome sequence of Oryza granulata.</title>
        <authorList>
            <person name="Li W."/>
        </authorList>
    </citation>
    <scope>NUCLEOTIDE SEQUENCE [LARGE SCALE GENOMIC DNA]</scope>
    <source>
        <strain evidence="5">cv. Menghai</strain>
        <tissue evidence="4">Leaf</tissue>
    </source>
</reference>
<evidence type="ECO:0000259" key="2">
    <source>
        <dbReference type="PROSITE" id="PS50108"/>
    </source>
</evidence>
<accession>A0A6G1DB68</accession>
<dbReference type="InterPro" id="IPR000095">
    <property type="entry name" value="CRIB_dom"/>
</dbReference>
<dbReference type="SMART" id="SM00324">
    <property type="entry name" value="RhoGAP"/>
    <property type="match status" value="1"/>
</dbReference>
<dbReference type="GO" id="GO:0005096">
    <property type="term" value="F:GTPase activator activity"/>
    <property type="evidence" value="ECO:0007669"/>
    <property type="project" value="UniProtKB-KW"/>
</dbReference>
<dbReference type="PROSITE" id="PS50108">
    <property type="entry name" value="CRIB"/>
    <property type="match status" value="1"/>
</dbReference>
<evidence type="ECO:0000259" key="3">
    <source>
        <dbReference type="PROSITE" id="PS50238"/>
    </source>
</evidence>
<dbReference type="AlphaFoldDB" id="A0A6G1DB68"/>
<dbReference type="Gene3D" id="3.90.810.10">
    <property type="entry name" value="CRIB domain"/>
    <property type="match status" value="1"/>
</dbReference>
<dbReference type="GO" id="GO:0007165">
    <property type="term" value="P:signal transduction"/>
    <property type="evidence" value="ECO:0007669"/>
    <property type="project" value="InterPro"/>
</dbReference>
<dbReference type="Proteomes" id="UP000479710">
    <property type="component" value="Unassembled WGS sequence"/>
</dbReference>
<name>A0A6G1DB68_9ORYZ</name>
<dbReference type="InterPro" id="IPR036936">
    <property type="entry name" value="CRIB_dom_sf"/>
</dbReference>
<sequence length="515" mass="57017">MLLSRCSPQPDSQREETSVVAMGEAVLVSNGCGGGRVGGAGGRGGPDEGKAEGQQGQVLALLLAALRRSVVLPCQMADADDPAAASAWGMEIGWPTDVRHIAHVTFDRLNGFLGLPVEFELEIPGHVPSASASVFGVSPESMQCGYDDRGNSVPKILLLMQERLYAQDGLKAEGIFRITPENSQEENVREQLNRGLVPDDIDVHCLASLIKAWFRELPEGVLDSLSPEQVIHCNTEEECVELVRLLPPTQAALLNWVVEFMSDVVEEEESNKMNARNVAMVFAPNMTQMSDPLTALMHAVQVMNLLKTLILKTLREREHDDESEYSVISSQSSSSDELDEMYHHVEQGGDNDSDTDNYGDDGCKIQKDVAKVLKQNLVNEQSIGASRRHTSIDFRLPYVSYSSYDDVSPNDIEECFLRRLEWNAVSKDASEIGSITVRSNQQAGQLSFSEENDGYYSTNDQSRYIKDSDCIKSTILRETENRVEITNDEVQDGGEGWRSSKDNQTFKGWRSYVPL</sequence>
<gene>
    <name evidence="4" type="ORF">E2562_037094</name>
</gene>
<dbReference type="InterPro" id="IPR008936">
    <property type="entry name" value="Rho_GTPase_activation_prot"/>
</dbReference>
<evidence type="ECO:0000313" key="5">
    <source>
        <dbReference type="Proteomes" id="UP000479710"/>
    </source>
</evidence>
<proteinExistence type="predicted"/>
<dbReference type="CDD" id="cd00159">
    <property type="entry name" value="RhoGAP"/>
    <property type="match status" value="1"/>
</dbReference>
<dbReference type="EMBL" id="SPHZ02000007">
    <property type="protein sequence ID" value="KAF0909522.1"/>
    <property type="molecule type" value="Genomic_DNA"/>
</dbReference>
<dbReference type="FunFam" id="1.10.555.10:FF:000046">
    <property type="entry name" value="Rho GTPase-activating protein 5"/>
    <property type="match status" value="1"/>
</dbReference>
<dbReference type="InterPro" id="IPR000198">
    <property type="entry name" value="RhoGAP_dom"/>
</dbReference>
<dbReference type="Gene3D" id="1.10.555.10">
    <property type="entry name" value="Rho GTPase activation protein"/>
    <property type="match status" value="1"/>
</dbReference>
<dbReference type="PANTHER" id="PTHR23177">
    <property type="entry name" value="MKIAA1688 PROTEIN"/>
    <property type="match status" value="1"/>
</dbReference>
<evidence type="ECO:0000256" key="1">
    <source>
        <dbReference type="ARBA" id="ARBA00022468"/>
    </source>
</evidence>
<feature type="domain" description="CRIB" evidence="2">
    <location>
        <begin position="92"/>
        <end position="105"/>
    </location>
</feature>
<dbReference type="Pfam" id="PF00620">
    <property type="entry name" value="RhoGAP"/>
    <property type="match status" value="1"/>
</dbReference>
<protein>
    <recommendedName>
        <fullName evidence="6">Rho-GAP domain-containing protein</fullName>
    </recommendedName>
</protein>
<evidence type="ECO:0008006" key="6">
    <source>
        <dbReference type="Google" id="ProtNLM"/>
    </source>
</evidence>
<dbReference type="PROSITE" id="PS50238">
    <property type="entry name" value="RHOGAP"/>
    <property type="match status" value="1"/>
</dbReference>